<gene>
    <name evidence="2" type="ORF">Ami3637_06325</name>
</gene>
<dbReference type="GO" id="GO:0016758">
    <property type="term" value="F:hexosyltransferase activity"/>
    <property type="evidence" value="ECO:0007669"/>
    <property type="project" value="UniProtKB-ARBA"/>
</dbReference>
<evidence type="ECO:0000313" key="2">
    <source>
        <dbReference type="EMBL" id="QHI72064.1"/>
    </source>
</evidence>
<proteinExistence type="predicted"/>
<dbReference type="PANTHER" id="PTHR22916">
    <property type="entry name" value="GLYCOSYLTRANSFERASE"/>
    <property type="match status" value="1"/>
</dbReference>
<organism evidence="2 3">
    <name type="scientific">Aminipila terrae</name>
    <dbReference type="NCBI Taxonomy" id="2697030"/>
    <lineage>
        <taxon>Bacteria</taxon>
        <taxon>Bacillati</taxon>
        <taxon>Bacillota</taxon>
        <taxon>Clostridia</taxon>
        <taxon>Peptostreptococcales</taxon>
        <taxon>Anaerovoracaceae</taxon>
        <taxon>Aminipila</taxon>
    </lineage>
</organism>
<dbReference type="Proteomes" id="UP000463883">
    <property type="component" value="Chromosome"/>
</dbReference>
<name>A0A6P1MHK0_9FIRM</name>
<dbReference type="Gene3D" id="3.90.550.10">
    <property type="entry name" value="Spore Coat Polysaccharide Biosynthesis Protein SpsA, Chain A"/>
    <property type="match status" value="1"/>
</dbReference>
<dbReference type="Pfam" id="PF00535">
    <property type="entry name" value="Glycos_transf_2"/>
    <property type="match status" value="1"/>
</dbReference>
<keyword evidence="2" id="KW-0808">Transferase</keyword>
<dbReference type="PANTHER" id="PTHR22916:SF3">
    <property type="entry name" value="UDP-GLCNAC:BETAGAL BETA-1,3-N-ACETYLGLUCOSAMINYLTRANSFERASE-LIKE PROTEIN 1"/>
    <property type="match status" value="1"/>
</dbReference>
<dbReference type="InterPro" id="IPR029044">
    <property type="entry name" value="Nucleotide-diphossugar_trans"/>
</dbReference>
<accession>A0A6P1MHK0</accession>
<dbReference type="SUPFAM" id="SSF53448">
    <property type="entry name" value="Nucleotide-diphospho-sugar transferases"/>
    <property type="match status" value="1"/>
</dbReference>
<dbReference type="RefSeq" id="WP_162361834.1">
    <property type="nucleotide sequence ID" value="NZ_CP047591.1"/>
</dbReference>
<feature type="domain" description="Glycosyltransferase 2-like" evidence="1">
    <location>
        <begin position="23"/>
        <end position="167"/>
    </location>
</feature>
<keyword evidence="3" id="KW-1185">Reference proteome</keyword>
<sequence>MFAENMKSGQNNTVPSNNCPLVSVAVLTYNNQINIYRTLDSVFFQDYPNIELIISDDASRDFDEQNIIKYIEKKSQGNVRNVTINVNKTNLGTVAHANRVARLCNGEYIKFLACGDAFYERASLSRLQQFAESRTENVVVSISLVCSEELSKEYYLFPNARRVRIIKNKAPDELYTVLVFSNIISSVGMLLRKQFFDTNGFDEQYRYLEDFPLWLSLSRNGVKIPILDSITVKYGIGGNSSRFGTAFESQLLREDMILCYEKEIIPYLNRLSLINREFVNYQYIKLKSYENMDKYSKLLFRGRYLFFDLYVQLKKKIKKSIVRKRDA</sequence>
<dbReference type="EMBL" id="CP047591">
    <property type="protein sequence ID" value="QHI72064.1"/>
    <property type="molecule type" value="Genomic_DNA"/>
</dbReference>
<dbReference type="InterPro" id="IPR001173">
    <property type="entry name" value="Glyco_trans_2-like"/>
</dbReference>
<evidence type="ECO:0000259" key="1">
    <source>
        <dbReference type="Pfam" id="PF00535"/>
    </source>
</evidence>
<dbReference type="KEGG" id="amic:Ami3637_06325"/>
<reference evidence="2 3" key="1">
    <citation type="submission" date="2020-01" db="EMBL/GenBank/DDBJ databases">
        <title>Genomic analysis of Aminipila sp. CBA3637.</title>
        <authorList>
            <person name="Kim Y.B."/>
            <person name="Roh S.W."/>
        </authorList>
    </citation>
    <scope>NUCLEOTIDE SEQUENCE [LARGE SCALE GENOMIC DNA]</scope>
    <source>
        <strain evidence="2 3">CBA3637</strain>
    </source>
</reference>
<protein>
    <submittedName>
        <fullName evidence="2">Glycosyltransferase</fullName>
    </submittedName>
</protein>
<dbReference type="AlphaFoldDB" id="A0A6P1MHK0"/>
<evidence type="ECO:0000313" key="3">
    <source>
        <dbReference type="Proteomes" id="UP000463883"/>
    </source>
</evidence>